<name>R2XF42_9ENTE</name>
<evidence type="ECO:0000313" key="3">
    <source>
        <dbReference type="EMBL" id="EOW81286.1"/>
    </source>
</evidence>
<sequence length="329" mass="37727">MDVKKLGTRQLFLMKRESLEKKIETYYEQSGDADSVIEYLVAVMVRNALNLTGAFSFLCKDLLRDFFLTVEPTDTLRLFLPFFKEYFESKEWEGLIKQYFGSPSEYFSQTESIRSFKNAFERQGSLDPYREGLVYDIRSRFEDAAGKRHLLTIRDVDPNKEETLVAEILEVLTLLSIFEVDGVRKFVALIDYKGGGHVETTSYKVGKAKQAEEDTVVEEAPTNTKTEKQPVVAAATAPSPKKSNKLSYEEAAAIVEAEYPLPGEEASSTESPSHNTVELPPKPKSSHVRFDKTPEQEEEEQRKKNLKRRLDKQQGKKKDSRTKRNRKRK</sequence>
<feature type="compositionally biased region" description="Polar residues" evidence="1">
    <location>
        <begin position="266"/>
        <end position="276"/>
    </location>
</feature>
<accession>R2XF42</accession>
<evidence type="ECO:0000313" key="4">
    <source>
        <dbReference type="Proteomes" id="UP000013750"/>
    </source>
</evidence>
<dbReference type="Proteomes" id="UP000013750">
    <property type="component" value="Unassembled WGS sequence"/>
</dbReference>
<comment type="caution">
    <text evidence="2">The sequence shown here is derived from an EMBL/GenBank/DDBJ whole genome shotgun (WGS) entry which is preliminary data.</text>
</comment>
<dbReference type="HOGENOM" id="CLU_057669_0_0_9"/>
<dbReference type="PATRIC" id="fig|1158614.3.peg.3363"/>
<evidence type="ECO:0000256" key="1">
    <source>
        <dbReference type="SAM" id="MobiDB-lite"/>
    </source>
</evidence>
<reference evidence="3 5" key="2">
    <citation type="submission" date="2013-03" db="EMBL/GenBank/DDBJ databases">
        <title>The Genome Sequence of Enterococcus gilvus ATCC BAA-350 (PacBio/Illumina hybrid assembly).</title>
        <authorList>
            <consortium name="The Broad Institute Genomics Platform"/>
            <consortium name="The Broad Institute Genome Sequencing Center for Infectious Disease"/>
            <person name="Earl A."/>
            <person name="Russ C."/>
            <person name="Gilmore M."/>
            <person name="Surin D."/>
            <person name="Walker B."/>
            <person name="Young S."/>
            <person name="Zeng Q."/>
            <person name="Gargeya S."/>
            <person name="Fitzgerald M."/>
            <person name="Haas B."/>
            <person name="Abouelleil A."/>
            <person name="Allen A.W."/>
            <person name="Alvarado L."/>
            <person name="Arachchi H.M."/>
            <person name="Berlin A.M."/>
            <person name="Chapman S.B."/>
            <person name="Gainer-Dewar J."/>
            <person name="Goldberg J."/>
            <person name="Griggs A."/>
            <person name="Gujja S."/>
            <person name="Hansen M."/>
            <person name="Howarth C."/>
            <person name="Imamovic A."/>
            <person name="Ireland A."/>
            <person name="Larimer J."/>
            <person name="McCowan C."/>
            <person name="Murphy C."/>
            <person name="Pearson M."/>
            <person name="Poon T.W."/>
            <person name="Priest M."/>
            <person name="Roberts A."/>
            <person name="Saif S."/>
            <person name="Shea T."/>
            <person name="Sisk P."/>
            <person name="Sykes S."/>
            <person name="Wortman J."/>
            <person name="Nusbaum C."/>
            <person name="Birren B."/>
        </authorList>
    </citation>
    <scope>NUCLEOTIDE SEQUENCE [LARGE SCALE GENOMIC DNA]</scope>
    <source>
        <strain evidence="3 5">ATCC BAA-350</strain>
    </source>
</reference>
<dbReference type="Proteomes" id="UP000014160">
    <property type="component" value="Unassembled WGS sequence"/>
</dbReference>
<dbReference type="RefSeq" id="WP_010781735.1">
    <property type="nucleotide sequence ID" value="NZ_ASWH01000001.1"/>
</dbReference>
<evidence type="ECO:0000313" key="2">
    <source>
        <dbReference type="EMBL" id="EOI53439.1"/>
    </source>
</evidence>
<feature type="compositionally biased region" description="Basic and acidic residues" evidence="1">
    <location>
        <begin position="288"/>
        <end position="303"/>
    </location>
</feature>
<feature type="compositionally biased region" description="Basic residues" evidence="1">
    <location>
        <begin position="318"/>
        <end position="329"/>
    </location>
</feature>
<feature type="region of interest" description="Disordered" evidence="1">
    <location>
        <begin position="259"/>
        <end position="329"/>
    </location>
</feature>
<proteinExistence type="predicted"/>
<dbReference type="AlphaFoldDB" id="R2XF42"/>
<dbReference type="EMBL" id="ASWH01000001">
    <property type="protein sequence ID" value="EOW81286.1"/>
    <property type="molecule type" value="Genomic_DNA"/>
</dbReference>
<feature type="region of interest" description="Disordered" evidence="1">
    <location>
        <begin position="209"/>
        <end position="246"/>
    </location>
</feature>
<protein>
    <submittedName>
        <fullName evidence="2">Uncharacterized protein</fullName>
    </submittedName>
</protein>
<keyword evidence="5" id="KW-1185">Reference proteome</keyword>
<organism evidence="2 4">
    <name type="scientific">Enterococcus gilvus ATCC BAA-350</name>
    <dbReference type="NCBI Taxonomy" id="1158614"/>
    <lineage>
        <taxon>Bacteria</taxon>
        <taxon>Bacillati</taxon>
        <taxon>Bacillota</taxon>
        <taxon>Bacilli</taxon>
        <taxon>Lactobacillales</taxon>
        <taxon>Enterococcaceae</taxon>
        <taxon>Enterococcus</taxon>
    </lineage>
</organism>
<dbReference type="EMBL" id="AJDQ01000012">
    <property type="protein sequence ID" value="EOI53439.1"/>
    <property type="molecule type" value="Genomic_DNA"/>
</dbReference>
<evidence type="ECO:0000313" key="5">
    <source>
        <dbReference type="Proteomes" id="UP000014160"/>
    </source>
</evidence>
<dbReference type="eggNOG" id="ENOG5032E0J">
    <property type="taxonomic scope" value="Bacteria"/>
</dbReference>
<gene>
    <name evidence="3" type="ORF">I592_00571</name>
    <name evidence="2" type="ORF">UKC_03391</name>
</gene>
<reference evidence="2 4" key="1">
    <citation type="submission" date="2013-02" db="EMBL/GenBank/DDBJ databases">
        <title>The Genome Sequence of Enterococcus gilvus ATCC BAA-350.</title>
        <authorList>
            <consortium name="The Broad Institute Genome Sequencing Platform"/>
            <consortium name="The Broad Institute Genome Sequencing Center for Infectious Disease"/>
            <person name="Earl A.M."/>
            <person name="Gilmore M.S."/>
            <person name="Lebreton F."/>
            <person name="Walker B."/>
            <person name="Young S.K."/>
            <person name="Zeng Q."/>
            <person name="Gargeya S."/>
            <person name="Fitzgerald M."/>
            <person name="Haas B."/>
            <person name="Abouelleil A."/>
            <person name="Alvarado L."/>
            <person name="Arachchi H.M."/>
            <person name="Berlin A.M."/>
            <person name="Chapman S.B."/>
            <person name="Dewar J."/>
            <person name="Goldberg J."/>
            <person name="Griggs A."/>
            <person name="Gujja S."/>
            <person name="Hansen M."/>
            <person name="Howarth C."/>
            <person name="Imamovic A."/>
            <person name="Larimer J."/>
            <person name="McCowan C."/>
            <person name="Murphy C."/>
            <person name="Neiman D."/>
            <person name="Pearson M."/>
            <person name="Priest M."/>
            <person name="Roberts A."/>
            <person name="Saif S."/>
            <person name="Shea T."/>
            <person name="Sisk P."/>
            <person name="Sykes S."/>
            <person name="Wortman J."/>
            <person name="Nusbaum C."/>
            <person name="Birren B."/>
        </authorList>
    </citation>
    <scope>NUCLEOTIDE SEQUENCE [LARGE SCALE GENOMIC DNA]</scope>
    <source>
        <strain evidence="2 4">ATCC BAA-350</strain>
    </source>
</reference>